<accession>A0A0C3AIP0</accession>
<reference evidence="1 2" key="1">
    <citation type="submission" date="2014-04" db="EMBL/GenBank/DDBJ databases">
        <authorList>
            <consortium name="DOE Joint Genome Institute"/>
            <person name="Kuo A."/>
            <person name="Tarkka M."/>
            <person name="Buscot F."/>
            <person name="Kohler A."/>
            <person name="Nagy L.G."/>
            <person name="Floudas D."/>
            <person name="Copeland A."/>
            <person name="Barry K.W."/>
            <person name="Cichocki N."/>
            <person name="Veneault-Fourrey C."/>
            <person name="LaButti K."/>
            <person name="Lindquist E.A."/>
            <person name="Lipzen A."/>
            <person name="Lundell T."/>
            <person name="Morin E."/>
            <person name="Murat C."/>
            <person name="Sun H."/>
            <person name="Tunlid A."/>
            <person name="Henrissat B."/>
            <person name="Grigoriev I.V."/>
            <person name="Hibbett D.S."/>
            <person name="Martin F."/>
            <person name="Nordberg H.P."/>
            <person name="Cantor M.N."/>
            <person name="Hua S.X."/>
        </authorList>
    </citation>
    <scope>NUCLEOTIDE SEQUENCE [LARGE SCALE GENOMIC DNA]</scope>
    <source>
        <strain evidence="1 2">F 1598</strain>
    </source>
</reference>
<dbReference type="AlphaFoldDB" id="A0A0C3AIP0"/>
<dbReference type="HOGENOM" id="CLU_149504_0_0_1"/>
<gene>
    <name evidence="1" type="ORF">PILCRDRAFT_80878</name>
</gene>
<reference evidence="2" key="2">
    <citation type="submission" date="2015-01" db="EMBL/GenBank/DDBJ databases">
        <title>Evolutionary Origins and Diversification of the Mycorrhizal Mutualists.</title>
        <authorList>
            <consortium name="DOE Joint Genome Institute"/>
            <consortium name="Mycorrhizal Genomics Consortium"/>
            <person name="Kohler A."/>
            <person name="Kuo A."/>
            <person name="Nagy L.G."/>
            <person name="Floudas D."/>
            <person name="Copeland A."/>
            <person name="Barry K.W."/>
            <person name="Cichocki N."/>
            <person name="Veneault-Fourrey C."/>
            <person name="LaButti K."/>
            <person name="Lindquist E.A."/>
            <person name="Lipzen A."/>
            <person name="Lundell T."/>
            <person name="Morin E."/>
            <person name="Murat C."/>
            <person name="Riley R."/>
            <person name="Ohm R."/>
            <person name="Sun H."/>
            <person name="Tunlid A."/>
            <person name="Henrissat B."/>
            <person name="Grigoriev I.V."/>
            <person name="Hibbett D.S."/>
            <person name="Martin F."/>
        </authorList>
    </citation>
    <scope>NUCLEOTIDE SEQUENCE [LARGE SCALE GENOMIC DNA]</scope>
    <source>
        <strain evidence="2">F 1598</strain>
    </source>
</reference>
<dbReference type="OrthoDB" id="2104739at2759"/>
<protein>
    <submittedName>
        <fullName evidence="1">Uncharacterized protein</fullName>
    </submittedName>
</protein>
<dbReference type="Proteomes" id="UP000054166">
    <property type="component" value="Unassembled WGS sequence"/>
</dbReference>
<proteinExistence type="predicted"/>
<name>A0A0C3AIP0_PILCF</name>
<dbReference type="EMBL" id="KN833076">
    <property type="protein sequence ID" value="KIM73693.1"/>
    <property type="molecule type" value="Genomic_DNA"/>
</dbReference>
<sequence>IPNQYRINTGKSNYISDITNPVTLTNNNPLFLLLSPEYLCLHAAFSQVTHLSGVGEYIDHAFCKVEEIMMLAHDGTSAEVLSTTLLGISVAVC</sequence>
<evidence type="ECO:0000313" key="2">
    <source>
        <dbReference type="Proteomes" id="UP000054166"/>
    </source>
</evidence>
<organism evidence="1 2">
    <name type="scientific">Piloderma croceum (strain F 1598)</name>
    <dbReference type="NCBI Taxonomy" id="765440"/>
    <lineage>
        <taxon>Eukaryota</taxon>
        <taxon>Fungi</taxon>
        <taxon>Dikarya</taxon>
        <taxon>Basidiomycota</taxon>
        <taxon>Agaricomycotina</taxon>
        <taxon>Agaricomycetes</taxon>
        <taxon>Agaricomycetidae</taxon>
        <taxon>Atheliales</taxon>
        <taxon>Atheliaceae</taxon>
        <taxon>Piloderma</taxon>
    </lineage>
</organism>
<evidence type="ECO:0000313" key="1">
    <source>
        <dbReference type="EMBL" id="KIM73693.1"/>
    </source>
</evidence>
<feature type="non-terminal residue" evidence="1">
    <location>
        <position position="1"/>
    </location>
</feature>
<dbReference type="InParanoid" id="A0A0C3AIP0"/>
<keyword evidence="2" id="KW-1185">Reference proteome</keyword>